<dbReference type="Ensembl" id="ENSCWAT00000008310.1">
    <property type="protein sequence ID" value="ENSCWAP00000007625.1"/>
    <property type="gene ID" value="ENSCWAG00000005944.1"/>
</dbReference>
<accession>A0A8C3W270</accession>
<dbReference type="Proteomes" id="UP000694540">
    <property type="component" value="Unplaced"/>
</dbReference>
<evidence type="ECO:0000313" key="1">
    <source>
        <dbReference type="Ensembl" id="ENSCWAP00000007625.1"/>
    </source>
</evidence>
<name>A0A8C3W270_9CETA</name>
<organism evidence="1 2">
    <name type="scientific">Catagonus wagneri</name>
    <name type="common">Chacoan peccary</name>
    <dbReference type="NCBI Taxonomy" id="51154"/>
    <lineage>
        <taxon>Eukaryota</taxon>
        <taxon>Metazoa</taxon>
        <taxon>Chordata</taxon>
        <taxon>Craniata</taxon>
        <taxon>Vertebrata</taxon>
        <taxon>Euteleostomi</taxon>
        <taxon>Mammalia</taxon>
        <taxon>Eutheria</taxon>
        <taxon>Laurasiatheria</taxon>
        <taxon>Artiodactyla</taxon>
        <taxon>Suina</taxon>
        <taxon>Tayassuidae</taxon>
        <taxon>Catagonus</taxon>
    </lineage>
</organism>
<keyword evidence="2" id="KW-1185">Reference proteome</keyword>
<dbReference type="GeneTree" id="ENSGT00900000143526"/>
<reference evidence="1" key="1">
    <citation type="submission" date="2025-08" db="UniProtKB">
        <authorList>
            <consortium name="Ensembl"/>
        </authorList>
    </citation>
    <scope>IDENTIFICATION</scope>
</reference>
<proteinExistence type="predicted"/>
<dbReference type="AlphaFoldDB" id="A0A8C3W270"/>
<evidence type="ECO:0000313" key="2">
    <source>
        <dbReference type="Proteomes" id="UP000694540"/>
    </source>
</evidence>
<sequence length="95" mass="10961">MNFQLMYVNMFNKTYFSCQSVATCVVFCQTAIVGSTAQDRSQIWGREVGFAICCSHLSPHYLCLNLKPKGYFASHTSFHFVSLSEHMMTSEKWHY</sequence>
<reference evidence="1" key="2">
    <citation type="submission" date="2025-09" db="UniProtKB">
        <authorList>
            <consortium name="Ensembl"/>
        </authorList>
    </citation>
    <scope>IDENTIFICATION</scope>
</reference>
<protein>
    <submittedName>
        <fullName evidence="1">Uncharacterized protein</fullName>
    </submittedName>
</protein>